<evidence type="ECO:0000256" key="1">
    <source>
        <dbReference type="SAM" id="MobiDB-lite"/>
    </source>
</evidence>
<accession>A0A811SMW2</accession>
<protein>
    <submittedName>
        <fullName evidence="2">Uncharacterized protein</fullName>
    </submittedName>
</protein>
<feature type="compositionally biased region" description="Basic residues" evidence="1">
    <location>
        <begin position="423"/>
        <end position="439"/>
    </location>
</feature>
<evidence type="ECO:0000313" key="2">
    <source>
        <dbReference type="EMBL" id="CAD6342575.1"/>
    </source>
</evidence>
<evidence type="ECO:0000313" key="3">
    <source>
        <dbReference type="Proteomes" id="UP000604825"/>
    </source>
</evidence>
<feature type="compositionally biased region" description="Polar residues" evidence="1">
    <location>
        <begin position="1"/>
        <end position="22"/>
    </location>
</feature>
<comment type="caution">
    <text evidence="2">The sequence shown here is derived from an EMBL/GenBank/DDBJ whole genome shotgun (WGS) entry which is preliminary data.</text>
</comment>
<feature type="region of interest" description="Disordered" evidence="1">
    <location>
        <begin position="1"/>
        <end position="51"/>
    </location>
</feature>
<dbReference type="EMBL" id="CAJGYO010000545">
    <property type="protein sequence ID" value="CAD6342575.1"/>
    <property type="molecule type" value="Genomic_DNA"/>
</dbReference>
<name>A0A811SMW2_9POAL</name>
<feature type="compositionally biased region" description="Basic and acidic residues" evidence="1">
    <location>
        <begin position="446"/>
        <end position="456"/>
    </location>
</feature>
<proteinExistence type="predicted"/>
<dbReference type="Proteomes" id="UP000604825">
    <property type="component" value="Unassembled WGS sequence"/>
</dbReference>
<sequence length="456" mass="48618">MVEQQQAKASQIPNSQPTNPQTPARPLPTVVAGEPSAMGYDQGLPPHGASWPQRSNYDPYSYAYAYTCHSAAAASYYHQPPPPGTEHAAPAAASSSWSSAAAASNNVVVGGPGANPLAVSALSQPTSFATSIGWSGRDVGHLLYYDPQYPPSQHPTAVFTHLAYVSLFTELCTNFISRCNGTVTIVLIGDRPSKFHSSGRSSLSFGMEHCVCFVYEVRYVFKAGALDSSLYYMKVGGIGTLMGGAEVEALCIILLHGMQELHHHVFQLLGVIYAEWGVIARKSLSSTKMERSINGLCRECKIWLACKLAQVEGPSTAVHMVPPLGSTSIGGEHRDLAPENVVASVSGGQITEVTGSSSKQNTTHHTAEDGHSVEAQVELHVAVQAYQPTNEMKDGGEAPPNAIGPSNVELVVARMDVNGNKNGPKRKLTGVGRGGKKLRVSQAPRQRPERPLVKLK</sequence>
<gene>
    <name evidence="2" type="ORF">NCGR_LOCUS66673</name>
</gene>
<keyword evidence="3" id="KW-1185">Reference proteome</keyword>
<organism evidence="2 3">
    <name type="scientific">Miscanthus lutarioriparius</name>
    <dbReference type="NCBI Taxonomy" id="422564"/>
    <lineage>
        <taxon>Eukaryota</taxon>
        <taxon>Viridiplantae</taxon>
        <taxon>Streptophyta</taxon>
        <taxon>Embryophyta</taxon>
        <taxon>Tracheophyta</taxon>
        <taxon>Spermatophyta</taxon>
        <taxon>Magnoliopsida</taxon>
        <taxon>Liliopsida</taxon>
        <taxon>Poales</taxon>
        <taxon>Poaceae</taxon>
        <taxon>PACMAD clade</taxon>
        <taxon>Panicoideae</taxon>
        <taxon>Andropogonodae</taxon>
        <taxon>Andropogoneae</taxon>
        <taxon>Saccharinae</taxon>
        <taxon>Miscanthus</taxon>
    </lineage>
</organism>
<feature type="region of interest" description="Disordered" evidence="1">
    <location>
        <begin position="418"/>
        <end position="456"/>
    </location>
</feature>
<dbReference type="AlphaFoldDB" id="A0A811SMW2"/>
<reference evidence="2" key="1">
    <citation type="submission" date="2020-10" db="EMBL/GenBank/DDBJ databases">
        <authorList>
            <person name="Han B."/>
            <person name="Lu T."/>
            <person name="Zhao Q."/>
            <person name="Huang X."/>
            <person name="Zhao Y."/>
        </authorList>
    </citation>
    <scope>NUCLEOTIDE SEQUENCE</scope>
</reference>